<dbReference type="Pfam" id="PF10102">
    <property type="entry name" value="DUF2341"/>
    <property type="match status" value="1"/>
</dbReference>
<reference evidence="3 4" key="1">
    <citation type="journal article" date="2016" name="Nat. Commun.">
        <title>Thousands of microbial genomes shed light on interconnected biogeochemical processes in an aquifer system.</title>
        <authorList>
            <person name="Anantharaman K."/>
            <person name="Brown C.T."/>
            <person name="Hug L.A."/>
            <person name="Sharon I."/>
            <person name="Castelle C.J."/>
            <person name="Probst A.J."/>
            <person name="Thomas B.C."/>
            <person name="Singh A."/>
            <person name="Wilkins M.J."/>
            <person name="Karaoz U."/>
            <person name="Brodie E.L."/>
            <person name="Williams K.H."/>
            <person name="Hubbard S.S."/>
            <person name="Banfield J.F."/>
        </authorList>
    </citation>
    <scope>NUCLEOTIDE SEQUENCE [LARGE SCALE GENOMIC DNA]</scope>
</reference>
<sequence length="662" mass="71161">MNKQLLHARRFFKTFHVSRFTFYPSLRSFHAPRSTLHDKKGFTLIELLVFSGIFVFIMVAFITIFITITRVGTRQSAAAEVNQQSNFLIRQVQYYIEQSSLIELDQDQATSTLKLRMAASSTDPTYIYLSASTTYLRQTDGGTAFPLTSNKVNVTGLAFTKRSNSPSRDVVDVQFTVTNNTQNIQQQFSQSINTSIARLNAAVFDSNLLPSSTATYHLGVATHTWNSVNEKLYLAGLNVGIGTPYPTQALEIDGGLRLSTSSATSTCTASLRGTLWVTQGAVGAGNGYSYYRTITIDEAVVSSTLTNFPVLVSSTITGLKHTANGGSVTDVDGDDIIFTSDAAGGTLLDFERERYVSSTGAIYYWVQVPSLSDSASTTIYMFYGNSSVSSYQSSATSTWDSNYEGVFHLKDGVTLDLTDSTNNGFNGANGGATATSGKLDGAAQFVGASSQWVDLGSSRAWLKNTSATTLSAWVKTTISAAEKKVFQFTAPTAAPRANMGVDFGGTTADFGCKATAGDAETPQANDTTVADVPNNTWQYLVCTIDYANDVIRLFQDGQEQAAQTNESFTATVTSNTNITNSALGADSDPTPNDFHDGQIDEARISRIARSTGWILTEYNNQSAPSTFYAVGSEAAGGGAGVKDAVVVCAKDASNAYDWRTIY</sequence>
<name>A0A1G2CDJ2_9BACT</name>
<dbReference type="PROSITE" id="PS00409">
    <property type="entry name" value="PROKAR_NTER_METHYL"/>
    <property type="match status" value="1"/>
</dbReference>
<evidence type="ECO:0000313" key="4">
    <source>
        <dbReference type="Proteomes" id="UP000178880"/>
    </source>
</evidence>
<feature type="transmembrane region" description="Helical" evidence="1">
    <location>
        <begin position="42"/>
        <end position="66"/>
    </location>
</feature>
<dbReference type="EMBL" id="MHLA01000017">
    <property type="protein sequence ID" value="OGY99296.1"/>
    <property type="molecule type" value="Genomic_DNA"/>
</dbReference>
<evidence type="ECO:0000259" key="2">
    <source>
        <dbReference type="Pfam" id="PF10102"/>
    </source>
</evidence>
<dbReference type="Gene3D" id="2.60.120.200">
    <property type="match status" value="1"/>
</dbReference>
<keyword evidence="1" id="KW-0812">Transmembrane</keyword>
<dbReference type="SUPFAM" id="SSF49899">
    <property type="entry name" value="Concanavalin A-like lectins/glucanases"/>
    <property type="match status" value="1"/>
</dbReference>
<comment type="caution">
    <text evidence="3">The sequence shown here is derived from an EMBL/GenBank/DDBJ whole genome shotgun (WGS) entry which is preliminary data.</text>
</comment>
<keyword evidence="1" id="KW-0472">Membrane</keyword>
<evidence type="ECO:0000256" key="1">
    <source>
        <dbReference type="SAM" id="Phobius"/>
    </source>
</evidence>
<evidence type="ECO:0000313" key="3">
    <source>
        <dbReference type="EMBL" id="OGY99296.1"/>
    </source>
</evidence>
<feature type="domain" description="DUF2341" evidence="2">
    <location>
        <begin position="332"/>
        <end position="398"/>
    </location>
</feature>
<proteinExistence type="predicted"/>
<keyword evidence="1" id="KW-1133">Transmembrane helix</keyword>
<accession>A0A1G2CDJ2</accession>
<dbReference type="InterPro" id="IPR013320">
    <property type="entry name" value="ConA-like_dom_sf"/>
</dbReference>
<dbReference type="InterPro" id="IPR018765">
    <property type="entry name" value="DUF2341"/>
</dbReference>
<dbReference type="AlphaFoldDB" id="A0A1G2CDJ2"/>
<gene>
    <name evidence="3" type="ORF">A2945_04995</name>
</gene>
<dbReference type="Proteomes" id="UP000178880">
    <property type="component" value="Unassembled WGS sequence"/>
</dbReference>
<organism evidence="3 4">
    <name type="scientific">Candidatus Liptonbacteria bacterium RIFCSPLOWO2_01_FULL_52_25</name>
    <dbReference type="NCBI Taxonomy" id="1798650"/>
    <lineage>
        <taxon>Bacteria</taxon>
        <taxon>Candidatus Liptoniibacteriota</taxon>
    </lineage>
</organism>
<protein>
    <recommendedName>
        <fullName evidence="2">DUF2341 domain-containing protein</fullName>
    </recommendedName>
</protein>
<dbReference type="STRING" id="1798650.A2945_04995"/>
<dbReference type="InterPro" id="IPR012902">
    <property type="entry name" value="N_methyl_site"/>
</dbReference>